<evidence type="ECO:0008006" key="4">
    <source>
        <dbReference type="Google" id="ProtNLM"/>
    </source>
</evidence>
<keyword evidence="1" id="KW-0732">Signal</keyword>
<dbReference type="RefSeq" id="WP_046309678.1">
    <property type="nucleotide sequence ID" value="NZ_CBCSCY010000001.1"/>
</dbReference>
<dbReference type="KEGG" id="pko:PKOR_05910"/>
<dbReference type="AlphaFoldDB" id="A0A0E3ZFA4"/>
<reference evidence="2 3" key="1">
    <citation type="journal article" date="2015" name="Sci. Rep.">
        <title>Unraveling adaptation of Pontibacter korlensis to radiation and infertility in desert through complete genome and comparative transcriptomic analysis.</title>
        <authorList>
            <person name="Dai J."/>
            <person name="Dai W."/>
            <person name="Qiu C."/>
            <person name="Yang Z."/>
            <person name="Zhang Y."/>
            <person name="Zhou M."/>
            <person name="Zhang L."/>
            <person name="Fang C."/>
            <person name="Gao Q."/>
            <person name="Yang Q."/>
            <person name="Li X."/>
            <person name="Wang Z."/>
            <person name="Wang Z."/>
            <person name="Jia Z."/>
            <person name="Chen X."/>
        </authorList>
    </citation>
    <scope>NUCLEOTIDE SEQUENCE [LARGE SCALE GENOMIC DNA]</scope>
    <source>
        <strain evidence="2 3">X14-1T</strain>
    </source>
</reference>
<accession>A0A0E3ZFA4</accession>
<evidence type="ECO:0000313" key="3">
    <source>
        <dbReference type="Proteomes" id="UP000033109"/>
    </source>
</evidence>
<evidence type="ECO:0000313" key="2">
    <source>
        <dbReference type="EMBL" id="AKD02739.1"/>
    </source>
</evidence>
<evidence type="ECO:0000256" key="1">
    <source>
        <dbReference type="SAM" id="SignalP"/>
    </source>
</evidence>
<sequence>MKAVVKYALLVAWALLSLGCGEDDESDTNPIKPIEKLTYTFEQGAEGWQGGVSDYPKDWDRERLEFIFEHADLPETINEGGQGMKISGRNISDDLFMFMKRQITGLQPNHKYRVTFLVELASMYPEQSVGIGGSPGASVYLKAGGATIEPAPIEAGTNIGMNIDKGNQAQGGRDMKVLGTVGIPGEAFEYQLIQRDNRQDPIEITTDSNGSLWVIVGTDSGFEGTTTLYYNTVMVELEY</sequence>
<protein>
    <recommendedName>
        <fullName evidence="4">Lipoprotein</fullName>
    </recommendedName>
</protein>
<feature type="chain" id="PRO_5002416727" description="Lipoprotein" evidence="1">
    <location>
        <begin position="23"/>
        <end position="239"/>
    </location>
</feature>
<dbReference type="HOGENOM" id="CLU_101370_0_0_10"/>
<gene>
    <name evidence="2" type="ORF">PKOR_05910</name>
</gene>
<keyword evidence="3" id="KW-1185">Reference proteome</keyword>
<dbReference type="EMBL" id="CP009621">
    <property type="protein sequence ID" value="AKD02739.1"/>
    <property type="molecule type" value="Genomic_DNA"/>
</dbReference>
<dbReference type="OrthoDB" id="2781053at2"/>
<dbReference type="PATRIC" id="fig|400092.3.peg.1314"/>
<dbReference type="Proteomes" id="UP000033109">
    <property type="component" value="Chromosome"/>
</dbReference>
<name>A0A0E3ZFA4_9BACT</name>
<organism evidence="2 3">
    <name type="scientific">Pontibacter korlensis</name>
    <dbReference type="NCBI Taxonomy" id="400092"/>
    <lineage>
        <taxon>Bacteria</taxon>
        <taxon>Pseudomonadati</taxon>
        <taxon>Bacteroidota</taxon>
        <taxon>Cytophagia</taxon>
        <taxon>Cytophagales</taxon>
        <taxon>Hymenobacteraceae</taxon>
        <taxon>Pontibacter</taxon>
    </lineage>
</organism>
<proteinExistence type="predicted"/>
<feature type="signal peptide" evidence="1">
    <location>
        <begin position="1"/>
        <end position="22"/>
    </location>
</feature>
<dbReference type="PROSITE" id="PS51257">
    <property type="entry name" value="PROKAR_LIPOPROTEIN"/>
    <property type="match status" value="1"/>
</dbReference>